<gene>
    <name evidence="2" type="ORF">KM92DES2_20414</name>
</gene>
<feature type="transmembrane region" description="Helical" evidence="1">
    <location>
        <begin position="20"/>
        <end position="40"/>
    </location>
</feature>
<keyword evidence="1" id="KW-0472">Membrane</keyword>
<dbReference type="EMBL" id="FLUP01000002">
    <property type="protein sequence ID" value="SBW12277.1"/>
    <property type="molecule type" value="Genomic_DNA"/>
</dbReference>
<dbReference type="AlphaFoldDB" id="A0A212KKU6"/>
<evidence type="ECO:0000313" key="2">
    <source>
        <dbReference type="EMBL" id="SBW12277.1"/>
    </source>
</evidence>
<proteinExistence type="predicted"/>
<name>A0A212KKU6_9BACT</name>
<reference evidence="2" key="1">
    <citation type="submission" date="2016-04" db="EMBL/GenBank/DDBJ databases">
        <authorList>
            <person name="Evans L.H."/>
            <person name="Alamgir A."/>
            <person name="Owens N."/>
            <person name="Weber N.D."/>
            <person name="Virtaneva K."/>
            <person name="Barbian K."/>
            <person name="Babar A."/>
            <person name="Rosenke K."/>
        </authorList>
    </citation>
    <scope>NUCLEOTIDE SEQUENCE</scope>
    <source>
        <strain evidence="2">92-2</strain>
    </source>
</reference>
<sequence length="111" mass="11900">MRTCRAVMTIAATLAWANTAGWNLFVGVFCLLGVTFLNFVTHFLRTLDISGCTRAGLAGSGGFHGTGLDGKACAAKKYLISCLHSPLRRCANVPPVCWKKKKARTCMFAAS</sequence>
<keyword evidence="1" id="KW-1133">Transmembrane helix</keyword>
<organism evidence="2">
    <name type="scientific">uncultured Desulfovibrio sp</name>
    <dbReference type="NCBI Taxonomy" id="167968"/>
    <lineage>
        <taxon>Bacteria</taxon>
        <taxon>Pseudomonadati</taxon>
        <taxon>Thermodesulfobacteriota</taxon>
        <taxon>Desulfovibrionia</taxon>
        <taxon>Desulfovibrionales</taxon>
        <taxon>Desulfovibrionaceae</taxon>
        <taxon>Desulfovibrio</taxon>
        <taxon>environmental samples</taxon>
    </lineage>
</organism>
<keyword evidence="1" id="KW-0812">Transmembrane</keyword>
<protein>
    <submittedName>
        <fullName evidence="2">Uncharacterized protein</fullName>
    </submittedName>
</protein>
<evidence type="ECO:0000256" key="1">
    <source>
        <dbReference type="SAM" id="Phobius"/>
    </source>
</evidence>
<accession>A0A212KKU6</accession>